<dbReference type="EMBL" id="CP139965">
    <property type="protein sequence ID" value="WQD77366.1"/>
    <property type="molecule type" value="Genomic_DNA"/>
</dbReference>
<keyword evidence="2" id="KW-0255">Endonuclease</keyword>
<dbReference type="InterPro" id="IPR008538">
    <property type="entry name" value="Uma2"/>
</dbReference>
<dbReference type="Proteomes" id="UP001325479">
    <property type="component" value="Chromosome"/>
</dbReference>
<sequence>MGTPSLLDRNGLLTCWRRLGADAGWAAPDGHERYEVDEAGEAVIQSPPSARRQIVLTDAYCQLTEQIGHLAVMLAAVTTPSYGIRIADVVWMPCEKWETFDRDAPVPFVPDLCVEVLLDRDRRDDVERLLAAYFEGGCSEAILVDVHGQVQFWGPGGRRPASVFGIVLAFDPLYFALAHGAAADLPGRDARFDR</sequence>
<protein>
    <submittedName>
        <fullName evidence="2">Uma2 family endonuclease</fullName>
    </submittedName>
</protein>
<name>A0ABZ0WJ26_9BURK</name>
<keyword evidence="2" id="KW-0378">Hydrolase</keyword>
<dbReference type="InterPro" id="IPR011335">
    <property type="entry name" value="Restrct_endonuc-II-like"/>
</dbReference>
<dbReference type="InterPro" id="IPR012296">
    <property type="entry name" value="Nuclease_put_TT1808"/>
</dbReference>
<dbReference type="Gene3D" id="3.90.1570.10">
    <property type="entry name" value="tt1808, chain A"/>
    <property type="match status" value="1"/>
</dbReference>
<reference evidence="2 3" key="1">
    <citation type="submission" date="2023-12" db="EMBL/GenBank/DDBJ databases">
        <title>Genome sequencing and assembly of bacterial species from a model synthetic community.</title>
        <authorList>
            <person name="Hogle S.L."/>
        </authorList>
    </citation>
    <scope>NUCLEOTIDE SEQUENCE [LARGE SCALE GENOMIC DNA]</scope>
    <source>
        <strain evidence="2 3">HAMBI 2494</strain>
    </source>
</reference>
<accession>A0ABZ0WJ26</accession>
<organism evidence="2 3">
    <name type="scientific">Paraburkholderia kururiensis</name>
    <dbReference type="NCBI Taxonomy" id="984307"/>
    <lineage>
        <taxon>Bacteria</taxon>
        <taxon>Pseudomonadati</taxon>
        <taxon>Pseudomonadota</taxon>
        <taxon>Betaproteobacteria</taxon>
        <taxon>Burkholderiales</taxon>
        <taxon>Burkholderiaceae</taxon>
        <taxon>Paraburkholderia</taxon>
    </lineage>
</organism>
<dbReference type="SUPFAM" id="SSF52980">
    <property type="entry name" value="Restriction endonuclease-like"/>
    <property type="match status" value="1"/>
</dbReference>
<evidence type="ECO:0000313" key="2">
    <source>
        <dbReference type="EMBL" id="WQD77366.1"/>
    </source>
</evidence>
<evidence type="ECO:0000259" key="1">
    <source>
        <dbReference type="Pfam" id="PF05685"/>
    </source>
</evidence>
<dbReference type="GO" id="GO:0004519">
    <property type="term" value="F:endonuclease activity"/>
    <property type="evidence" value="ECO:0007669"/>
    <property type="project" value="UniProtKB-KW"/>
</dbReference>
<proteinExistence type="predicted"/>
<gene>
    <name evidence="2" type="ORF">U0042_25465</name>
</gene>
<feature type="domain" description="Putative restriction endonuclease" evidence="1">
    <location>
        <begin position="32"/>
        <end position="149"/>
    </location>
</feature>
<evidence type="ECO:0000313" key="3">
    <source>
        <dbReference type="Proteomes" id="UP001325479"/>
    </source>
</evidence>
<keyword evidence="3" id="KW-1185">Reference proteome</keyword>
<dbReference type="Pfam" id="PF05685">
    <property type="entry name" value="Uma2"/>
    <property type="match status" value="1"/>
</dbReference>
<dbReference type="RefSeq" id="WP_114814305.1">
    <property type="nucleotide sequence ID" value="NZ_CP139965.1"/>
</dbReference>
<keyword evidence="2" id="KW-0540">Nuclease</keyword>